<dbReference type="EMBL" id="JARKIF010000149">
    <property type="protein sequence ID" value="KAJ7603361.1"/>
    <property type="molecule type" value="Genomic_DNA"/>
</dbReference>
<feature type="compositionally biased region" description="Low complexity" evidence="1">
    <location>
        <begin position="367"/>
        <end position="383"/>
    </location>
</feature>
<dbReference type="AlphaFoldDB" id="A0AAD7F5U1"/>
<comment type="caution">
    <text evidence="2">The sequence shown here is derived from an EMBL/GenBank/DDBJ whole genome shotgun (WGS) entry which is preliminary data.</text>
</comment>
<feature type="region of interest" description="Disordered" evidence="1">
    <location>
        <begin position="246"/>
        <end position="274"/>
    </location>
</feature>
<feature type="region of interest" description="Disordered" evidence="1">
    <location>
        <begin position="1"/>
        <end position="76"/>
    </location>
</feature>
<protein>
    <submittedName>
        <fullName evidence="2">Uncharacterized protein</fullName>
    </submittedName>
</protein>
<feature type="compositionally biased region" description="Acidic residues" evidence="1">
    <location>
        <begin position="257"/>
        <end position="272"/>
    </location>
</feature>
<reference evidence="2" key="1">
    <citation type="submission" date="2023-03" db="EMBL/GenBank/DDBJ databases">
        <title>Massive genome expansion in bonnet fungi (Mycena s.s.) driven by repeated elements and novel gene families across ecological guilds.</title>
        <authorList>
            <consortium name="Lawrence Berkeley National Laboratory"/>
            <person name="Harder C.B."/>
            <person name="Miyauchi S."/>
            <person name="Viragh M."/>
            <person name="Kuo A."/>
            <person name="Thoen E."/>
            <person name="Andreopoulos B."/>
            <person name="Lu D."/>
            <person name="Skrede I."/>
            <person name="Drula E."/>
            <person name="Henrissat B."/>
            <person name="Morin E."/>
            <person name="Kohler A."/>
            <person name="Barry K."/>
            <person name="LaButti K."/>
            <person name="Morin E."/>
            <person name="Salamov A."/>
            <person name="Lipzen A."/>
            <person name="Mereny Z."/>
            <person name="Hegedus B."/>
            <person name="Baldrian P."/>
            <person name="Stursova M."/>
            <person name="Weitz H."/>
            <person name="Taylor A."/>
            <person name="Grigoriev I.V."/>
            <person name="Nagy L.G."/>
            <person name="Martin F."/>
            <person name="Kauserud H."/>
        </authorList>
    </citation>
    <scope>NUCLEOTIDE SEQUENCE</scope>
    <source>
        <strain evidence="2">9284</strain>
    </source>
</reference>
<proteinExistence type="predicted"/>
<organism evidence="2 3">
    <name type="scientific">Roridomyces roridus</name>
    <dbReference type="NCBI Taxonomy" id="1738132"/>
    <lineage>
        <taxon>Eukaryota</taxon>
        <taxon>Fungi</taxon>
        <taxon>Dikarya</taxon>
        <taxon>Basidiomycota</taxon>
        <taxon>Agaricomycotina</taxon>
        <taxon>Agaricomycetes</taxon>
        <taxon>Agaricomycetidae</taxon>
        <taxon>Agaricales</taxon>
        <taxon>Marasmiineae</taxon>
        <taxon>Mycenaceae</taxon>
        <taxon>Roridomyces</taxon>
    </lineage>
</organism>
<evidence type="ECO:0000313" key="3">
    <source>
        <dbReference type="Proteomes" id="UP001221142"/>
    </source>
</evidence>
<name>A0AAD7F5U1_9AGAR</name>
<feature type="region of interest" description="Disordered" evidence="1">
    <location>
        <begin position="430"/>
        <end position="450"/>
    </location>
</feature>
<feature type="compositionally biased region" description="Acidic residues" evidence="1">
    <location>
        <begin position="58"/>
        <end position="71"/>
    </location>
</feature>
<dbReference type="Proteomes" id="UP001221142">
    <property type="component" value="Unassembled WGS sequence"/>
</dbReference>
<feature type="region of interest" description="Disordered" evidence="1">
    <location>
        <begin position="323"/>
        <end position="390"/>
    </location>
</feature>
<feature type="compositionally biased region" description="Basic and acidic residues" evidence="1">
    <location>
        <begin position="430"/>
        <end position="442"/>
    </location>
</feature>
<accession>A0AAD7F5U1</accession>
<sequence length="514" mass="55778">MAQSKKTTTKTPKAATPAATSTKPVRNKTPTAKAQALVKAHKSKKKDDANINDVSSSDSDEDSDKDGDEDERWTVRGMLRDRGKNWSDPQLSEQLLAEIIGDAGIKRALYPPPGPNPSTKNGGGQTKVASYFELCLRLFGENPKYKAALEHTRGEVKTKYADKIKNRLRHMAKTTKRFMNEMGETGAGIRAAADIDMSVSNALTNKWQEILPVAPWFFDMRDLMAQRPNLVPTGLGHSASGIDDDVLGTGNAHADDSDVASEAEGAADEDAADLSNPDIAVLDLSSDGVTIPDDDDDFLPSPLTLARTLLDDDDDKVPEDVLEDVEKEKVDVPPVKPKKSKKEEKGKGKEGKGKVSKARSGQTAALPGVSAPAPTPTPSASSKSSKKGKVGEFADLVKTEETTRQIELQLATVRAEHSLKMLEVKLAMKREDKKARREERQAKNKFREKKLQYQHELRMAQLRAGSSNAAGSHASFFDSTTYMPSAYDNFGAIGDGAGGSTTFDYQLPPPPKDE</sequence>
<feature type="compositionally biased region" description="Basic and acidic residues" evidence="1">
    <location>
        <begin position="341"/>
        <end position="353"/>
    </location>
</feature>
<feature type="compositionally biased region" description="Low complexity" evidence="1">
    <location>
        <begin position="1"/>
        <end position="24"/>
    </location>
</feature>
<evidence type="ECO:0000256" key="1">
    <source>
        <dbReference type="SAM" id="MobiDB-lite"/>
    </source>
</evidence>
<gene>
    <name evidence="2" type="ORF">FB45DRAFT_1090526</name>
</gene>
<keyword evidence="3" id="KW-1185">Reference proteome</keyword>
<evidence type="ECO:0000313" key="2">
    <source>
        <dbReference type="EMBL" id="KAJ7603361.1"/>
    </source>
</evidence>